<comment type="caution">
    <text evidence="1">The sequence shown here is derived from an EMBL/GenBank/DDBJ whole genome shotgun (WGS) entry which is preliminary data.</text>
</comment>
<organism evidence="1 2">
    <name type="scientific">Hygrophoropsis aurantiaca</name>
    <dbReference type="NCBI Taxonomy" id="72124"/>
    <lineage>
        <taxon>Eukaryota</taxon>
        <taxon>Fungi</taxon>
        <taxon>Dikarya</taxon>
        <taxon>Basidiomycota</taxon>
        <taxon>Agaricomycotina</taxon>
        <taxon>Agaricomycetes</taxon>
        <taxon>Agaricomycetidae</taxon>
        <taxon>Boletales</taxon>
        <taxon>Coniophorineae</taxon>
        <taxon>Hygrophoropsidaceae</taxon>
        <taxon>Hygrophoropsis</taxon>
    </lineage>
</organism>
<protein>
    <submittedName>
        <fullName evidence="1">Uncharacterized protein</fullName>
    </submittedName>
</protein>
<dbReference type="Proteomes" id="UP000790377">
    <property type="component" value="Unassembled WGS sequence"/>
</dbReference>
<gene>
    <name evidence="1" type="ORF">BJ138DRAFT_1157340</name>
</gene>
<evidence type="ECO:0000313" key="1">
    <source>
        <dbReference type="EMBL" id="KAH7908586.1"/>
    </source>
</evidence>
<name>A0ACB8A548_9AGAM</name>
<reference evidence="1" key="1">
    <citation type="journal article" date="2021" name="New Phytol.">
        <title>Evolutionary innovations through gain and loss of genes in the ectomycorrhizal Boletales.</title>
        <authorList>
            <person name="Wu G."/>
            <person name="Miyauchi S."/>
            <person name="Morin E."/>
            <person name="Kuo A."/>
            <person name="Drula E."/>
            <person name="Varga T."/>
            <person name="Kohler A."/>
            <person name="Feng B."/>
            <person name="Cao Y."/>
            <person name="Lipzen A."/>
            <person name="Daum C."/>
            <person name="Hundley H."/>
            <person name="Pangilinan J."/>
            <person name="Johnson J."/>
            <person name="Barry K."/>
            <person name="LaButti K."/>
            <person name="Ng V."/>
            <person name="Ahrendt S."/>
            <person name="Min B."/>
            <person name="Choi I.G."/>
            <person name="Park H."/>
            <person name="Plett J.M."/>
            <person name="Magnuson J."/>
            <person name="Spatafora J.W."/>
            <person name="Nagy L.G."/>
            <person name="Henrissat B."/>
            <person name="Grigoriev I.V."/>
            <person name="Yang Z.L."/>
            <person name="Xu J."/>
            <person name="Martin F.M."/>
        </authorList>
    </citation>
    <scope>NUCLEOTIDE SEQUENCE</scope>
    <source>
        <strain evidence="1">ATCC 28755</strain>
    </source>
</reference>
<keyword evidence="2" id="KW-1185">Reference proteome</keyword>
<accession>A0ACB8A548</accession>
<proteinExistence type="predicted"/>
<sequence length="447" mass="50205">MNNLVDALLEQLADDKDPCAVDLNKCGKDIIGDFTAAGQLIRNNIDYDGARVRMEHFIQLSYKNMASLPPSRSKCWRRLYTDACIFKALAQVIHPDQVSIAIALEAIGTLDRAIITAGAAGEGRLPLILDFIREIQSAYLSAYPMGLPLFDLSIDDRFQSPKCATYCDTPPCISPPSFTAFQNQWAHTPFILRKYLSDWPAMTDHPWSSIEYLHSVAGPGRVVPVEVGEDYRSEEWSQRLIDWNTFLSSLYTHHQDQGKREVLYLAQHNLLTQFPALRDDIIVPDYVYSSLSPPANCPGYAPPGNEDRLIINVWLGPKGTISPAHTDPFFNCYAQVVGRKTVWLAPPDVQDQMYPYSERTSGIADKAHNPAANTTNPMMSNTSRVDVFPSSEEAETQSKSQFPAFWENVPKKASCAILEPGDMLFFPPGWWHAMRSEEPSFSVSMWF</sequence>
<evidence type="ECO:0000313" key="2">
    <source>
        <dbReference type="Proteomes" id="UP000790377"/>
    </source>
</evidence>
<dbReference type="EMBL" id="MU267812">
    <property type="protein sequence ID" value="KAH7908586.1"/>
    <property type="molecule type" value="Genomic_DNA"/>
</dbReference>